<organism evidence="2 3">
    <name type="scientific">Tanacetum coccineum</name>
    <dbReference type="NCBI Taxonomy" id="301880"/>
    <lineage>
        <taxon>Eukaryota</taxon>
        <taxon>Viridiplantae</taxon>
        <taxon>Streptophyta</taxon>
        <taxon>Embryophyta</taxon>
        <taxon>Tracheophyta</taxon>
        <taxon>Spermatophyta</taxon>
        <taxon>Magnoliopsida</taxon>
        <taxon>eudicotyledons</taxon>
        <taxon>Gunneridae</taxon>
        <taxon>Pentapetalae</taxon>
        <taxon>asterids</taxon>
        <taxon>campanulids</taxon>
        <taxon>Asterales</taxon>
        <taxon>Asteraceae</taxon>
        <taxon>Asteroideae</taxon>
        <taxon>Anthemideae</taxon>
        <taxon>Anthemidinae</taxon>
        <taxon>Tanacetum</taxon>
    </lineage>
</organism>
<proteinExistence type="predicted"/>
<feature type="compositionally biased region" description="Acidic residues" evidence="1">
    <location>
        <begin position="92"/>
        <end position="133"/>
    </location>
</feature>
<feature type="region of interest" description="Disordered" evidence="1">
    <location>
        <begin position="1"/>
        <end position="135"/>
    </location>
</feature>
<feature type="compositionally biased region" description="Basic and acidic residues" evidence="1">
    <location>
        <begin position="9"/>
        <end position="20"/>
    </location>
</feature>
<evidence type="ECO:0000256" key="1">
    <source>
        <dbReference type="SAM" id="MobiDB-lite"/>
    </source>
</evidence>
<keyword evidence="3" id="KW-1185">Reference proteome</keyword>
<accession>A0ABQ4WFC8</accession>
<reference evidence="2" key="1">
    <citation type="journal article" date="2022" name="Int. J. Mol. Sci.">
        <title>Draft Genome of Tanacetum Coccineum: Genomic Comparison of Closely Related Tanacetum-Family Plants.</title>
        <authorList>
            <person name="Yamashiro T."/>
            <person name="Shiraishi A."/>
            <person name="Nakayama K."/>
            <person name="Satake H."/>
        </authorList>
    </citation>
    <scope>NUCLEOTIDE SEQUENCE</scope>
</reference>
<evidence type="ECO:0000313" key="3">
    <source>
        <dbReference type="Proteomes" id="UP001151760"/>
    </source>
</evidence>
<protein>
    <submittedName>
        <fullName evidence="2">Uncharacterized protein</fullName>
    </submittedName>
</protein>
<dbReference type="EMBL" id="BQNB010008595">
    <property type="protein sequence ID" value="GJS51560.1"/>
    <property type="molecule type" value="Genomic_DNA"/>
</dbReference>
<sequence length="200" mass="22240">MADLPPPDHVVDLLDNEPVHPKPAPIILHHTPTQPKGYVGDDDMEEDEEEDPDEDPKEELIEQLVPEPNNMDGLALHPLPQPKGNMNGWLIENDDDELVEDGVGDDDEHDMEMDENDEENDGNEDEDEAEESEFAPPVVPIVDANDESVPPVIQFGNNFHVEESSSTGTLFASNSWVHAPGPMGCNLESVHREVTRSRRT</sequence>
<evidence type="ECO:0000313" key="2">
    <source>
        <dbReference type="EMBL" id="GJS51560.1"/>
    </source>
</evidence>
<reference evidence="2" key="2">
    <citation type="submission" date="2022-01" db="EMBL/GenBank/DDBJ databases">
        <authorList>
            <person name="Yamashiro T."/>
            <person name="Shiraishi A."/>
            <person name="Satake H."/>
            <person name="Nakayama K."/>
        </authorList>
    </citation>
    <scope>NUCLEOTIDE SEQUENCE</scope>
</reference>
<dbReference type="Proteomes" id="UP001151760">
    <property type="component" value="Unassembled WGS sequence"/>
</dbReference>
<feature type="compositionally biased region" description="Acidic residues" evidence="1">
    <location>
        <begin position="40"/>
        <end position="57"/>
    </location>
</feature>
<gene>
    <name evidence="2" type="ORF">Tco_0624922</name>
</gene>
<comment type="caution">
    <text evidence="2">The sequence shown here is derived from an EMBL/GenBank/DDBJ whole genome shotgun (WGS) entry which is preliminary data.</text>
</comment>
<name>A0ABQ4WFC8_9ASTR</name>